<evidence type="ECO:0000313" key="3">
    <source>
        <dbReference type="Proteomes" id="UP001597544"/>
    </source>
</evidence>
<evidence type="ECO:0000313" key="2">
    <source>
        <dbReference type="EMBL" id="MFD2514987.1"/>
    </source>
</evidence>
<feature type="chain" id="PRO_5045537080" description="Peptidase MA superfamily protein" evidence="1">
    <location>
        <begin position="25"/>
        <end position="393"/>
    </location>
</feature>
<feature type="signal peptide" evidence="1">
    <location>
        <begin position="1"/>
        <end position="24"/>
    </location>
</feature>
<proteinExistence type="predicted"/>
<dbReference type="RefSeq" id="WP_377508796.1">
    <property type="nucleotide sequence ID" value="NZ_JBHULU010000020.1"/>
</dbReference>
<evidence type="ECO:0000256" key="1">
    <source>
        <dbReference type="SAM" id="SignalP"/>
    </source>
</evidence>
<name>A0ABW5IMU0_9BACT</name>
<accession>A0ABW5IMU0</accession>
<dbReference type="Proteomes" id="UP001597544">
    <property type="component" value="Unassembled WGS sequence"/>
</dbReference>
<keyword evidence="1" id="KW-0732">Signal</keyword>
<reference evidence="3" key="1">
    <citation type="journal article" date="2019" name="Int. J. Syst. Evol. Microbiol.">
        <title>The Global Catalogue of Microorganisms (GCM) 10K type strain sequencing project: providing services to taxonomists for standard genome sequencing and annotation.</title>
        <authorList>
            <consortium name="The Broad Institute Genomics Platform"/>
            <consortium name="The Broad Institute Genome Sequencing Center for Infectious Disease"/>
            <person name="Wu L."/>
            <person name="Ma J."/>
        </authorList>
    </citation>
    <scope>NUCLEOTIDE SEQUENCE [LARGE SCALE GENOMIC DNA]</scope>
    <source>
        <strain evidence="3">KCTC 42498</strain>
    </source>
</reference>
<sequence>MKTKTARVTLPILFAIISSFSAFCQIKPSITARVDTTNQEVKKVYKLIGNYINSRPDSLYQNPYWNQKEIEYYLDQKNEKFDLAAHFLFGNMSAKQLFSTFNPIILSIEPVGEKYVTRILLAADTVQKWMVDYKMNPPFILRYFAAKNKTGNWKLENTWSNELTKWRDYKTKWVTFHYPPTFDFSVVNADKASEFIESVVSKMELEDAKPFDFYVMSSEEELGRLHNMDYWLSYSTGFTQKMYNRALSAKGREAHLHEFVHMVYHPVQNYFLAEGIATYLGGVDGYTPYQQTLKEVSKDLHDNHPKVTFKDLYSNSFRYATNQNPRYVAGAVVYQLVYDKKGLKGVRRLEESENTYESFIKTFAGVMKIKEREVEEFLINHIRKYYSAEDAES</sequence>
<protein>
    <recommendedName>
        <fullName evidence="4">Peptidase MA superfamily protein</fullName>
    </recommendedName>
</protein>
<keyword evidence="3" id="KW-1185">Reference proteome</keyword>
<organism evidence="2 3">
    <name type="scientific">Pontibacter locisalis</name>
    <dbReference type="NCBI Taxonomy" id="1719035"/>
    <lineage>
        <taxon>Bacteria</taxon>
        <taxon>Pseudomonadati</taxon>
        <taxon>Bacteroidota</taxon>
        <taxon>Cytophagia</taxon>
        <taxon>Cytophagales</taxon>
        <taxon>Hymenobacteraceae</taxon>
        <taxon>Pontibacter</taxon>
    </lineage>
</organism>
<evidence type="ECO:0008006" key="4">
    <source>
        <dbReference type="Google" id="ProtNLM"/>
    </source>
</evidence>
<gene>
    <name evidence="2" type="ORF">ACFSRY_14005</name>
</gene>
<dbReference type="EMBL" id="JBHULU010000020">
    <property type="protein sequence ID" value="MFD2514987.1"/>
    <property type="molecule type" value="Genomic_DNA"/>
</dbReference>
<comment type="caution">
    <text evidence="2">The sequence shown here is derived from an EMBL/GenBank/DDBJ whole genome shotgun (WGS) entry which is preliminary data.</text>
</comment>